<dbReference type="PROSITE" id="PS50928">
    <property type="entry name" value="ABC_TM1"/>
    <property type="match status" value="2"/>
</dbReference>
<dbReference type="SUPFAM" id="SSF161098">
    <property type="entry name" value="MetI-like"/>
    <property type="match status" value="2"/>
</dbReference>
<protein>
    <submittedName>
        <fullName evidence="10">Putrescine transport system permease protein PotH</fullName>
    </submittedName>
</protein>
<feature type="transmembrane region" description="Helical" evidence="8">
    <location>
        <begin position="311"/>
        <end position="333"/>
    </location>
</feature>
<keyword evidence="3" id="KW-1003">Cell membrane</keyword>
<gene>
    <name evidence="10" type="primary">potH</name>
    <name evidence="10" type="ORF">BV97_01120</name>
</gene>
<feature type="domain" description="ABC transmembrane type-1" evidence="9">
    <location>
        <begin position="367"/>
        <end position="556"/>
    </location>
</feature>
<evidence type="ECO:0000313" key="10">
    <source>
        <dbReference type="EMBL" id="EZP83927.1"/>
    </source>
</evidence>
<feature type="transmembrane region" description="Helical" evidence="8">
    <location>
        <begin position="252"/>
        <end position="277"/>
    </location>
</feature>
<dbReference type="Gene3D" id="1.10.3720.10">
    <property type="entry name" value="MetI-like"/>
    <property type="match status" value="2"/>
</dbReference>
<keyword evidence="6 8" id="KW-1133">Transmembrane helix</keyword>
<keyword evidence="7 8" id="KW-0472">Membrane</keyword>
<feature type="transmembrane region" description="Helical" evidence="8">
    <location>
        <begin position="121"/>
        <end position="143"/>
    </location>
</feature>
<reference evidence="10 11" key="1">
    <citation type="submission" date="2014-03" db="EMBL/GenBank/DDBJ databases">
        <title>Whole genome sequence of Novosphingobium resinovorum KF1.</title>
        <authorList>
            <person name="Gan H.M."/>
            <person name="Gan H.Y."/>
            <person name="Chew T.H."/>
            <person name="Savka M.A."/>
        </authorList>
    </citation>
    <scope>NUCLEOTIDE SEQUENCE [LARGE SCALE GENOMIC DNA]</scope>
    <source>
        <strain evidence="10 11">KF1</strain>
    </source>
</reference>
<evidence type="ECO:0000256" key="2">
    <source>
        <dbReference type="ARBA" id="ARBA00022448"/>
    </source>
</evidence>
<evidence type="ECO:0000256" key="6">
    <source>
        <dbReference type="ARBA" id="ARBA00022989"/>
    </source>
</evidence>
<keyword evidence="5 8" id="KW-0812">Transmembrane</keyword>
<comment type="caution">
    <text evidence="10">The sequence shown here is derived from an EMBL/GenBank/DDBJ whole genome shotgun (WGS) entry which is preliminary data.</text>
</comment>
<evidence type="ECO:0000256" key="8">
    <source>
        <dbReference type="SAM" id="Phobius"/>
    </source>
</evidence>
<evidence type="ECO:0000313" key="11">
    <source>
        <dbReference type="Proteomes" id="UP000024329"/>
    </source>
</evidence>
<evidence type="ECO:0000256" key="4">
    <source>
        <dbReference type="ARBA" id="ARBA00022519"/>
    </source>
</evidence>
<feature type="domain" description="ABC transmembrane type-1" evidence="9">
    <location>
        <begin position="67"/>
        <end position="276"/>
    </location>
</feature>
<feature type="transmembrane region" description="Helical" evidence="8">
    <location>
        <begin position="21"/>
        <end position="40"/>
    </location>
</feature>
<dbReference type="eggNOG" id="COG1176">
    <property type="taxonomic scope" value="Bacteria"/>
</dbReference>
<dbReference type="PATRIC" id="fig|158500.4.peg.1152"/>
<evidence type="ECO:0000256" key="1">
    <source>
        <dbReference type="ARBA" id="ARBA00004429"/>
    </source>
</evidence>
<dbReference type="InterPro" id="IPR000515">
    <property type="entry name" value="MetI-like"/>
</dbReference>
<dbReference type="AlphaFoldDB" id="A0A031K5Q3"/>
<keyword evidence="4" id="KW-0997">Cell inner membrane</keyword>
<dbReference type="InterPro" id="IPR035906">
    <property type="entry name" value="MetI-like_sf"/>
</dbReference>
<feature type="transmembrane region" description="Helical" evidence="8">
    <location>
        <begin position="538"/>
        <end position="561"/>
    </location>
</feature>
<evidence type="ECO:0000256" key="5">
    <source>
        <dbReference type="ARBA" id="ARBA00022692"/>
    </source>
</evidence>
<proteinExistence type="predicted"/>
<evidence type="ECO:0000259" key="9">
    <source>
        <dbReference type="PROSITE" id="PS50928"/>
    </source>
</evidence>
<feature type="transmembrane region" description="Helical" evidence="8">
    <location>
        <begin position="75"/>
        <end position="92"/>
    </location>
</feature>
<dbReference type="PANTHER" id="PTHR43357">
    <property type="entry name" value="INNER MEMBRANE ABC TRANSPORTER PERMEASE PROTEIN YDCV"/>
    <property type="match status" value="1"/>
</dbReference>
<organism evidence="10 11">
    <name type="scientific">Novosphingobium resinovorum</name>
    <dbReference type="NCBI Taxonomy" id="158500"/>
    <lineage>
        <taxon>Bacteria</taxon>
        <taxon>Pseudomonadati</taxon>
        <taxon>Pseudomonadota</taxon>
        <taxon>Alphaproteobacteria</taxon>
        <taxon>Sphingomonadales</taxon>
        <taxon>Sphingomonadaceae</taxon>
        <taxon>Novosphingobium</taxon>
    </lineage>
</organism>
<feature type="transmembrane region" description="Helical" evidence="8">
    <location>
        <begin position="206"/>
        <end position="224"/>
    </location>
</feature>
<keyword evidence="2" id="KW-0813">Transport</keyword>
<evidence type="ECO:0000256" key="7">
    <source>
        <dbReference type="ARBA" id="ARBA00023136"/>
    </source>
</evidence>
<dbReference type="Proteomes" id="UP000024329">
    <property type="component" value="Unassembled WGS sequence"/>
</dbReference>
<feature type="transmembrane region" description="Helical" evidence="8">
    <location>
        <begin position="400"/>
        <end position="421"/>
    </location>
</feature>
<dbReference type="RefSeq" id="WP_155986181.1">
    <property type="nucleotide sequence ID" value="NZ_JFYZ01000002.1"/>
</dbReference>
<sequence length="570" mass="59426">MGQNGSSVGRMASRPATVASGLVLLGFGTVPLVAAVIGSFRPLNGDANQVSLAGYAVLLAGPRIVEIAQVIERTAAATVIALLLGVPAAYFLKQLRSSRLQLLALALLLTPWLVSDMLRAFGWQLALSPNGIVSTLWSVVFGAPLEGLRYNHGAALLGLVASTLPISVLATFAALPRSGSSEWLAARELGGPDHVFRVMALGQARLGIAFGACMTFLLCLFASAEPQMLDGPTRTSTFTIAASLSNVGVSALMAFGVVMLLVTASMFAALVFAWLAYHRPRAQPLPLDIVLPPNGQCQGLRRPRRGLADRAVILVPPLCCCIAVLLCLCPLAALGLEALRQPSAAGDSWGFEAFRLFASSPDLIAALSRSAVLAVAVAMLAAAGGFAMSMTIWNPARARIVLLSMVILALLPGEVYALGLLQVAKAAGWAQGAPFLVAIAHLIWIIPFTTGSLMIANTAIGRSVIEAALELGSPPTLVATKFVGRINWGAVVAAILLSFTLSLNENTRASYLGGSEPSLANDVFGRLQAGLLPENRGIFAIELMLVAAALVSAAVILEVLFRASRERTGG</sequence>
<dbReference type="GO" id="GO:0005886">
    <property type="term" value="C:plasma membrane"/>
    <property type="evidence" value="ECO:0007669"/>
    <property type="project" value="UniProtKB-SubCell"/>
</dbReference>
<feature type="transmembrane region" description="Helical" evidence="8">
    <location>
        <begin position="363"/>
        <end position="388"/>
    </location>
</feature>
<evidence type="ECO:0000256" key="3">
    <source>
        <dbReference type="ARBA" id="ARBA00022475"/>
    </source>
</evidence>
<dbReference type="PANTHER" id="PTHR43357:SF4">
    <property type="entry name" value="INNER MEMBRANE ABC TRANSPORTER PERMEASE PROTEIN YDCV"/>
    <property type="match status" value="1"/>
</dbReference>
<feature type="transmembrane region" description="Helical" evidence="8">
    <location>
        <begin position="155"/>
        <end position="175"/>
    </location>
</feature>
<dbReference type="EMBL" id="JFYZ01000002">
    <property type="protein sequence ID" value="EZP83927.1"/>
    <property type="molecule type" value="Genomic_DNA"/>
</dbReference>
<dbReference type="GO" id="GO:0055085">
    <property type="term" value="P:transmembrane transport"/>
    <property type="evidence" value="ECO:0007669"/>
    <property type="project" value="InterPro"/>
</dbReference>
<feature type="transmembrane region" description="Helical" evidence="8">
    <location>
        <begin position="433"/>
        <end position="456"/>
    </location>
</feature>
<comment type="subcellular location">
    <subcellularLocation>
        <location evidence="1">Cell inner membrane</location>
        <topology evidence="1">Multi-pass membrane protein</topology>
    </subcellularLocation>
</comment>
<name>A0A031K5Q3_9SPHN</name>
<accession>A0A031K5Q3</accession>
<feature type="transmembrane region" description="Helical" evidence="8">
    <location>
        <begin position="486"/>
        <end position="503"/>
    </location>
</feature>